<reference evidence="1" key="1">
    <citation type="journal article" date="2019" name="Science">
        <title>Mutation of a bHLH transcription factor allowed almond domestication.</title>
        <authorList>
            <person name="Sanchez-Perez R."/>
            <person name="Pavan S."/>
            <person name="Mazzeo R."/>
            <person name="Moldovan C."/>
            <person name="Aiese Cigliano R."/>
            <person name="Del Cueto J."/>
            <person name="Ricciardi F."/>
            <person name="Lotti C."/>
            <person name="Ricciardi L."/>
            <person name="Dicenta F."/>
            <person name="Lopez-Marques R.L."/>
            <person name="Lindberg Moller B."/>
        </authorList>
    </citation>
    <scope>NUCLEOTIDE SEQUENCE</scope>
</reference>
<accession>A0A4Y1QNG6</accession>
<sequence length="70" mass="7856">MELGVYRTYSADASKRRAESKCYVVTWIMVHFFRVCPDALGVASQAGVRFDFPIQMTTAPIVYTFQSALG</sequence>
<name>A0A4Y1QNG6_PRUDU</name>
<protein>
    <submittedName>
        <fullName evidence="1">Uncharacterized protein</fullName>
    </submittedName>
</protein>
<dbReference type="AlphaFoldDB" id="A0A4Y1QNG6"/>
<organism evidence="1">
    <name type="scientific">Prunus dulcis</name>
    <name type="common">Almond</name>
    <name type="synonym">Amygdalus dulcis</name>
    <dbReference type="NCBI Taxonomy" id="3755"/>
    <lineage>
        <taxon>Eukaryota</taxon>
        <taxon>Viridiplantae</taxon>
        <taxon>Streptophyta</taxon>
        <taxon>Embryophyta</taxon>
        <taxon>Tracheophyta</taxon>
        <taxon>Spermatophyta</taxon>
        <taxon>Magnoliopsida</taxon>
        <taxon>eudicotyledons</taxon>
        <taxon>Gunneridae</taxon>
        <taxon>Pentapetalae</taxon>
        <taxon>rosids</taxon>
        <taxon>fabids</taxon>
        <taxon>Rosales</taxon>
        <taxon>Rosaceae</taxon>
        <taxon>Amygdaloideae</taxon>
        <taxon>Amygdaleae</taxon>
        <taxon>Prunus</taxon>
    </lineage>
</organism>
<evidence type="ECO:0000313" key="1">
    <source>
        <dbReference type="EMBL" id="BBG93337.1"/>
    </source>
</evidence>
<gene>
    <name evidence="1" type="ORF">Prudu_001316</name>
</gene>
<proteinExistence type="predicted"/>
<dbReference type="EMBL" id="AP019297">
    <property type="protein sequence ID" value="BBG93337.1"/>
    <property type="molecule type" value="Genomic_DNA"/>
</dbReference>